<dbReference type="InterPro" id="IPR044862">
    <property type="entry name" value="Pro_4_hyd_alph_FE2OG_OXY"/>
</dbReference>
<comment type="cofactor">
    <cofactor evidence="1">
        <name>L-ascorbate</name>
        <dbReference type="ChEBI" id="CHEBI:38290"/>
    </cofactor>
</comment>
<accession>A0A6H0Y207</accession>
<protein>
    <recommendedName>
        <fullName evidence="7">Prolyl 4-hydroxylase alpha subunit domain-containing protein</fullName>
    </recommendedName>
</protein>
<dbReference type="Gene3D" id="2.60.120.620">
    <property type="entry name" value="q2cbj1_9rhob like domain"/>
    <property type="match status" value="1"/>
</dbReference>
<sequence length="258" mass="28651">MAPKSKTSQSTIKKQLPAEKDDQSKPAWPALSPSIPVDDLTFHVLLPDQILTIGNLWSSNLCKKYTNFLATLPLTTTPSKAKRGDAVRVNDRFQINDAAYAARLWTQTALKQMLEHPVINGERLDDAQTSALWGGELLGLNANVRVYRYKMGQFFDKHYDESNNVDFITAEGTAIPAKTTWTLLLYLSSPTTGCQGGETVFYPEAKSKREPTPAPVVADLEVGTVLLHRHGADCLLHEGREVTAGEKWVIRSDICVRR</sequence>
<evidence type="ECO:0000256" key="1">
    <source>
        <dbReference type="ARBA" id="ARBA00001961"/>
    </source>
</evidence>
<keyword evidence="4" id="KW-0560">Oxidoreductase</keyword>
<dbReference type="InterPro" id="IPR045054">
    <property type="entry name" value="P4HA-like"/>
</dbReference>
<evidence type="ECO:0000256" key="2">
    <source>
        <dbReference type="ARBA" id="ARBA00022723"/>
    </source>
</evidence>
<dbReference type="InterPro" id="IPR006620">
    <property type="entry name" value="Pro_4_hyd_alph"/>
</dbReference>
<organism evidence="8 9">
    <name type="scientific">Peltaster fructicola</name>
    <dbReference type="NCBI Taxonomy" id="286661"/>
    <lineage>
        <taxon>Eukaryota</taxon>
        <taxon>Fungi</taxon>
        <taxon>Dikarya</taxon>
        <taxon>Ascomycota</taxon>
        <taxon>Pezizomycotina</taxon>
        <taxon>Dothideomycetes</taxon>
        <taxon>Dothideomycetes incertae sedis</taxon>
        <taxon>Peltaster</taxon>
    </lineage>
</organism>
<name>A0A6H0Y207_9PEZI</name>
<keyword evidence="2" id="KW-0479">Metal-binding</keyword>
<keyword evidence="9" id="KW-1185">Reference proteome</keyword>
<feature type="compositionally biased region" description="Low complexity" evidence="6">
    <location>
        <begin position="1"/>
        <end position="15"/>
    </location>
</feature>
<feature type="domain" description="Prolyl 4-hydroxylase alpha subunit" evidence="7">
    <location>
        <begin position="37"/>
        <end position="255"/>
    </location>
</feature>
<dbReference type="FunFam" id="2.60.120.620:FF:000021">
    <property type="entry name" value="WGS project CABT00000000 data, contig 2.8"/>
    <property type="match status" value="1"/>
</dbReference>
<keyword evidence="3" id="KW-0223">Dioxygenase</keyword>
<dbReference type="GO" id="GO:0031418">
    <property type="term" value="F:L-ascorbic acid binding"/>
    <property type="evidence" value="ECO:0007669"/>
    <property type="project" value="InterPro"/>
</dbReference>
<dbReference type="OrthoDB" id="69177at2759"/>
<gene>
    <name evidence="8" type="ORF">AMS68_006395</name>
</gene>
<dbReference type="SMART" id="SM00702">
    <property type="entry name" value="P4Hc"/>
    <property type="match status" value="1"/>
</dbReference>
<dbReference type="PANTHER" id="PTHR10869:SF236">
    <property type="entry name" value="PROLYL 4-HYDROXYLASE ALPHA SUBUNIT DOMAIN-CONTAINING PROTEIN"/>
    <property type="match status" value="1"/>
</dbReference>
<keyword evidence="5" id="KW-0408">Iron</keyword>
<dbReference type="Pfam" id="PF13640">
    <property type="entry name" value="2OG-FeII_Oxy_3"/>
    <property type="match status" value="1"/>
</dbReference>
<evidence type="ECO:0000256" key="3">
    <source>
        <dbReference type="ARBA" id="ARBA00022964"/>
    </source>
</evidence>
<reference evidence="8 9" key="1">
    <citation type="journal article" date="2016" name="Sci. Rep.">
        <title>Peltaster fructicola genome reveals evolution from an invasive phytopathogen to an ectophytic parasite.</title>
        <authorList>
            <person name="Xu C."/>
            <person name="Chen H."/>
            <person name="Gleason M.L."/>
            <person name="Xu J.R."/>
            <person name="Liu H."/>
            <person name="Zhang R."/>
            <person name="Sun G."/>
        </authorList>
    </citation>
    <scope>NUCLEOTIDE SEQUENCE [LARGE SCALE GENOMIC DNA]</scope>
    <source>
        <strain evidence="8 9">LNHT1506</strain>
    </source>
</reference>
<dbReference type="EMBL" id="CP051142">
    <property type="protein sequence ID" value="QIX00878.1"/>
    <property type="molecule type" value="Genomic_DNA"/>
</dbReference>
<proteinExistence type="predicted"/>
<dbReference type="GO" id="GO:0004656">
    <property type="term" value="F:procollagen-proline 4-dioxygenase activity"/>
    <property type="evidence" value="ECO:0007669"/>
    <property type="project" value="TreeGrafter"/>
</dbReference>
<evidence type="ECO:0000313" key="9">
    <source>
        <dbReference type="Proteomes" id="UP000503462"/>
    </source>
</evidence>
<dbReference type="Proteomes" id="UP000503462">
    <property type="component" value="Chromosome 4"/>
</dbReference>
<dbReference type="GO" id="GO:0005506">
    <property type="term" value="F:iron ion binding"/>
    <property type="evidence" value="ECO:0007669"/>
    <property type="project" value="InterPro"/>
</dbReference>
<dbReference type="AlphaFoldDB" id="A0A6H0Y207"/>
<evidence type="ECO:0000256" key="6">
    <source>
        <dbReference type="SAM" id="MobiDB-lite"/>
    </source>
</evidence>
<evidence type="ECO:0000256" key="4">
    <source>
        <dbReference type="ARBA" id="ARBA00023002"/>
    </source>
</evidence>
<dbReference type="PANTHER" id="PTHR10869">
    <property type="entry name" value="PROLYL 4-HYDROXYLASE ALPHA SUBUNIT"/>
    <property type="match status" value="1"/>
</dbReference>
<evidence type="ECO:0000256" key="5">
    <source>
        <dbReference type="ARBA" id="ARBA00023004"/>
    </source>
</evidence>
<evidence type="ECO:0000313" key="8">
    <source>
        <dbReference type="EMBL" id="QIX00878.1"/>
    </source>
</evidence>
<feature type="region of interest" description="Disordered" evidence="6">
    <location>
        <begin position="1"/>
        <end position="30"/>
    </location>
</feature>
<dbReference type="GO" id="GO:0005783">
    <property type="term" value="C:endoplasmic reticulum"/>
    <property type="evidence" value="ECO:0007669"/>
    <property type="project" value="TreeGrafter"/>
</dbReference>
<evidence type="ECO:0000259" key="7">
    <source>
        <dbReference type="SMART" id="SM00702"/>
    </source>
</evidence>